<proteinExistence type="predicted"/>
<comment type="caution">
    <text evidence="4">The sequence shown here is derived from an EMBL/GenBank/DDBJ whole genome shotgun (WGS) entry which is preliminary data.</text>
</comment>
<dbReference type="Pfam" id="PF07993">
    <property type="entry name" value="NAD_binding_4"/>
    <property type="match status" value="1"/>
</dbReference>
<evidence type="ECO:0000259" key="3">
    <source>
        <dbReference type="Pfam" id="PF07993"/>
    </source>
</evidence>
<feature type="domain" description="Thioester reductase (TE)" evidence="3">
    <location>
        <begin position="9"/>
        <end position="233"/>
    </location>
</feature>
<accession>A0ABS3A9Z3</accession>
<dbReference type="PANTHER" id="PTHR44845">
    <property type="entry name" value="CARRIER DOMAIN-CONTAINING PROTEIN"/>
    <property type="match status" value="1"/>
</dbReference>
<dbReference type="RefSeq" id="WP_206372288.1">
    <property type="nucleotide sequence ID" value="NZ_CAWPTM010000139.1"/>
</dbReference>
<dbReference type="EMBL" id="JAFHLB010000065">
    <property type="protein sequence ID" value="MBN3580647.1"/>
    <property type="molecule type" value="Genomic_DNA"/>
</dbReference>
<keyword evidence="2" id="KW-0597">Phosphoprotein</keyword>
<evidence type="ECO:0000256" key="2">
    <source>
        <dbReference type="ARBA" id="ARBA00022553"/>
    </source>
</evidence>
<sequence length="354" mass="40030">MSDSIRPVHLLIELLKSTDADVFCLLRGNDKVSALKRLIVGLEEYNLWDASFKPRIHIVLGDLSQTLLDIPPKQYNSLAATIGSVYHAAVFMHHLATFDTMKATNVTGTAEILRFCCTSRNKKLAAFSTVGIFTRTTQSVANENTPLDIQYHQNDEGYCSTKWISEGLILKAIARGLDCKIFRLGLIGGDQKHGKNEPTQWFSQLLRTCRLSGVAFDDQYIDVSTLPVDYIARSSVSLMKQGDMEQRVFHLASPYELNLKDIICKYNNHTNNSIELISFQGFIKQLKVQLEQGKSVPVPYFIRHYFTMSNDELNQITFEGGAPKICSKLTQESLESIGIHVPTIDDRFLKNYFY</sequence>
<dbReference type="InterPro" id="IPR013120">
    <property type="entry name" value="FAR_NAD-bd"/>
</dbReference>
<dbReference type="Gene3D" id="3.40.50.720">
    <property type="entry name" value="NAD(P)-binding Rossmann-like Domain"/>
    <property type="match status" value="1"/>
</dbReference>
<evidence type="ECO:0000256" key="1">
    <source>
        <dbReference type="ARBA" id="ARBA00022450"/>
    </source>
</evidence>
<dbReference type="SUPFAM" id="SSF51735">
    <property type="entry name" value="NAD(P)-binding Rossmann-fold domains"/>
    <property type="match status" value="1"/>
</dbReference>
<keyword evidence="1" id="KW-0596">Phosphopantetheine</keyword>
<keyword evidence="5" id="KW-1185">Reference proteome</keyword>
<reference evidence="4 5" key="1">
    <citation type="submission" date="2021-02" db="EMBL/GenBank/DDBJ databases">
        <title>Draft Genome Sequences of 5 Vibrio neptunius Strains Isolated From of Bivalve Hatcheries.</title>
        <authorList>
            <person name="Galvis F."/>
            <person name="Barja J.L."/>
            <person name="Lemos M.L."/>
            <person name="Balado M."/>
        </authorList>
    </citation>
    <scope>NUCLEOTIDE SEQUENCE [LARGE SCALE GENOMIC DNA]</scope>
    <source>
        <strain evidence="4 5">PP-145.98</strain>
    </source>
</reference>
<dbReference type="Proteomes" id="UP000779070">
    <property type="component" value="Unassembled WGS sequence"/>
</dbReference>
<gene>
    <name evidence="4" type="ORF">JYA62_23840</name>
</gene>
<organism evidence="4 5">
    <name type="scientific">Vibrio neptunius</name>
    <dbReference type="NCBI Taxonomy" id="170651"/>
    <lineage>
        <taxon>Bacteria</taxon>
        <taxon>Pseudomonadati</taxon>
        <taxon>Pseudomonadota</taxon>
        <taxon>Gammaproteobacteria</taxon>
        <taxon>Vibrionales</taxon>
        <taxon>Vibrionaceae</taxon>
        <taxon>Vibrio</taxon>
    </lineage>
</organism>
<evidence type="ECO:0000313" key="5">
    <source>
        <dbReference type="Proteomes" id="UP000779070"/>
    </source>
</evidence>
<dbReference type="InterPro" id="IPR036291">
    <property type="entry name" value="NAD(P)-bd_dom_sf"/>
</dbReference>
<dbReference type="PANTHER" id="PTHR44845:SF6">
    <property type="entry name" value="BETA-ALANINE-ACTIVATING ENZYME"/>
    <property type="match status" value="1"/>
</dbReference>
<name>A0ABS3A9Z3_9VIBR</name>
<protein>
    <submittedName>
        <fullName evidence="4">SDR family oxidoreductase</fullName>
    </submittedName>
</protein>
<evidence type="ECO:0000313" key="4">
    <source>
        <dbReference type="EMBL" id="MBN3580647.1"/>
    </source>
</evidence>